<organism evidence="2 3">
    <name type="scientific">Aromia moschata</name>
    <dbReference type="NCBI Taxonomy" id="1265417"/>
    <lineage>
        <taxon>Eukaryota</taxon>
        <taxon>Metazoa</taxon>
        <taxon>Ecdysozoa</taxon>
        <taxon>Arthropoda</taxon>
        <taxon>Hexapoda</taxon>
        <taxon>Insecta</taxon>
        <taxon>Pterygota</taxon>
        <taxon>Neoptera</taxon>
        <taxon>Endopterygota</taxon>
        <taxon>Coleoptera</taxon>
        <taxon>Polyphaga</taxon>
        <taxon>Cucujiformia</taxon>
        <taxon>Chrysomeloidea</taxon>
        <taxon>Cerambycidae</taxon>
        <taxon>Cerambycinae</taxon>
        <taxon>Callichromatini</taxon>
        <taxon>Aromia</taxon>
    </lineage>
</organism>
<reference evidence="2" key="1">
    <citation type="journal article" date="2023" name="Insect Mol. Biol.">
        <title>Genome sequencing provides insights into the evolution of gene families encoding plant cell wall-degrading enzymes in longhorned beetles.</title>
        <authorList>
            <person name="Shin N.R."/>
            <person name="Okamura Y."/>
            <person name="Kirsch R."/>
            <person name="Pauchet Y."/>
        </authorList>
    </citation>
    <scope>NUCLEOTIDE SEQUENCE</scope>
    <source>
        <strain evidence="2">AMC_N1</strain>
    </source>
</reference>
<gene>
    <name evidence="2" type="ORF">NQ318_017080</name>
</gene>
<dbReference type="EMBL" id="JAPWTK010000504">
    <property type="protein sequence ID" value="KAJ8939183.1"/>
    <property type="molecule type" value="Genomic_DNA"/>
</dbReference>
<proteinExistence type="predicted"/>
<feature type="compositionally biased region" description="Polar residues" evidence="1">
    <location>
        <begin position="39"/>
        <end position="63"/>
    </location>
</feature>
<dbReference type="AlphaFoldDB" id="A0AAV8XMB9"/>
<dbReference type="Proteomes" id="UP001162162">
    <property type="component" value="Unassembled WGS sequence"/>
</dbReference>
<evidence type="ECO:0000313" key="3">
    <source>
        <dbReference type="Proteomes" id="UP001162162"/>
    </source>
</evidence>
<protein>
    <submittedName>
        <fullName evidence="2">Uncharacterized protein</fullName>
    </submittedName>
</protein>
<name>A0AAV8XMB9_9CUCU</name>
<keyword evidence="3" id="KW-1185">Reference proteome</keyword>
<evidence type="ECO:0000313" key="2">
    <source>
        <dbReference type="EMBL" id="KAJ8939183.1"/>
    </source>
</evidence>
<accession>A0AAV8XMB9</accession>
<feature type="region of interest" description="Disordered" evidence="1">
    <location>
        <begin position="1"/>
        <end position="63"/>
    </location>
</feature>
<comment type="caution">
    <text evidence="2">The sequence shown here is derived from an EMBL/GenBank/DDBJ whole genome shotgun (WGS) entry which is preliminary data.</text>
</comment>
<evidence type="ECO:0000256" key="1">
    <source>
        <dbReference type="SAM" id="MobiDB-lite"/>
    </source>
</evidence>
<feature type="compositionally biased region" description="Acidic residues" evidence="1">
    <location>
        <begin position="23"/>
        <end position="37"/>
    </location>
</feature>
<sequence>MQSREAVYGSGEIEELHDVMPINDDEDYLNDDYEDNNDSNIPHNTPNQVKSNLDSICGTRTRT</sequence>